<reference evidence="1 2" key="1">
    <citation type="submission" date="2014-07" db="EMBL/GenBank/DDBJ databases">
        <title>Porphyromonadaceae bacterium OUH 334697 = ATCC BAA-2682 = DSM 28341 draft genome.</title>
        <authorList>
            <person name="Sydenham T.V."/>
            <person name="Hasman H."/>
            <person name="Justesen U.S."/>
        </authorList>
    </citation>
    <scope>NUCLEOTIDE SEQUENCE [LARGE SCALE GENOMIC DNA]</scope>
    <source>
        <strain evidence="1 2">OUH 334697</strain>
    </source>
</reference>
<dbReference type="PROSITE" id="PS51257">
    <property type="entry name" value="PROKAR_LIPOPROTEIN"/>
    <property type="match status" value="1"/>
</dbReference>
<evidence type="ECO:0008006" key="3">
    <source>
        <dbReference type="Google" id="ProtNLM"/>
    </source>
</evidence>
<gene>
    <name evidence="1" type="ORF">IE90_01015</name>
</gene>
<comment type="caution">
    <text evidence="1">The sequence shown here is derived from an EMBL/GenBank/DDBJ whole genome shotgun (WGS) entry which is preliminary data.</text>
</comment>
<proteinExistence type="predicted"/>
<organism evidence="1 2">
    <name type="scientific">Sanguibacteroides justesenii</name>
    <dbReference type="NCBI Taxonomy" id="1547597"/>
    <lineage>
        <taxon>Bacteria</taxon>
        <taxon>Pseudomonadati</taxon>
        <taxon>Bacteroidota</taxon>
        <taxon>Bacteroidia</taxon>
        <taxon>Bacteroidales</taxon>
        <taxon>Porphyromonadaceae</taxon>
        <taxon>Sanguibacteroides</taxon>
    </lineage>
</organism>
<dbReference type="EMBL" id="JPIT01000007">
    <property type="protein sequence ID" value="KIO47207.1"/>
    <property type="molecule type" value="Genomic_DNA"/>
</dbReference>
<dbReference type="RefSeq" id="WP_041502040.1">
    <property type="nucleotide sequence ID" value="NZ_JPIT01000007.1"/>
</dbReference>
<protein>
    <recommendedName>
        <fullName evidence="3">PKD-like family protein</fullName>
    </recommendedName>
</protein>
<evidence type="ECO:0000313" key="2">
    <source>
        <dbReference type="Proteomes" id="UP000031937"/>
    </source>
</evidence>
<accession>A0AB34R6U3</accession>
<dbReference type="InterPro" id="IPR032183">
    <property type="entry name" value="PKD-like"/>
</dbReference>
<dbReference type="Proteomes" id="UP000031937">
    <property type="component" value="Unassembled WGS sequence"/>
</dbReference>
<name>A0AB34R6U3_9PORP</name>
<evidence type="ECO:0000313" key="1">
    <source>
        <dbReference type="EMBL" id="KIO47207.1"/>
    </source>
</evidence>
<sequence>MKIRILLALFLFVSLYSCYEDKGNYNYKAINEVQITSFITNESDYDSEGGYSIGSTVKVSPELTFALDEENVRLGFQWVLFGEVVSRERELVWIADTAGWFSGRDCYLIIQDSVSGLEFVSGIYSNDANAGLQLYIRSDDLTGGWMIVTKRNGDYVIDYANIEHRRDPVTGEYVVVPYTIENVFAERNMGLELGGEIKDLECFFVERGFMTPCQVLILQEGGIGPVYVDGATFQKSISLADEFVGASLPQGVNFARAYDKPKGTILLTDDGQVYLRRKDDPDAYFTGKFPDFSVAIEKGMDAGPFASYRYDELVGLTFDKKNNRFLMLQDRFEYYGGAVEGGVISQVYQAPSEEFTMMNNMGDVEMLYYGSYKDGDDLRYFVMYKNNNPGKDGKYYYMIFKYHRDWETGLWEVIPLIEKVFPSSELLDGKNVFAISPREKQYFLFSGGDQHDKLYGYMFAGDEGGVANARLLYDFKGATIKSIEVTDLSSRAVYMGIGLSNGKLCEMGIAADAFINGVTEDYIDFYPQDFGDIQFIRKLRTSSNQW</sequence>
<dbReference type="Pfam" id="PF16407">
    <property type="entry name" value="PKD_2"/>
    <property type="match status" value="1"/>
</dbReference>
<dbReference type="AlphaFoldDB" id="A0AB34R6U3"/>